<keyword evidence="1" id="KW-0812">Transmembrane</keyword>
<dbReference type="EMBL" id="VJOO01000019">
    <property type="protein sequence ID" value="TSE36337.1"/>
    <property type="molecule type" value="Genomic_DNA"/>
</dbReference>
<dbReference type="STRING" id="1101373.A9O67_12435"/>
<protein>
    <recommendedName>
        <fullName evidence="6">DUF2905 domain-containing protein</fullName>
    </recommendedName>
</protein>
<dbReference type="Proteomes" id="UP000316388">
    <property type="component" value="Unassembled WGS sequence"/>
</dbReference>
<accession>A0A1A6DXM1</accession>
<comment type="caution">
    <text evidence="2">The sequence shown here is derived from an EMBL/GenBank/DDBJ whole genome shotgun (WGS) entry which is preliminary data.</text>
</comment>
<gene>
    <name evidence="2" type="ORF">A9O67_12435</name>
    <name evidence="3" type="ORF">Tfont_01941</name>
</gene>
<evidence type="ECO:0008006" key="6">
    <source>
        <dbReference type="Google" id="ProtNLM"/>
    </source>
</evidence>
<dbReference type="RefSeq" id="WP_068607136.1">
    <property type="nucleotide sequence ID" value="NZ_LZDH01000014.1"/>
</dbReference>
<evidence type="ECO:0000256" key="1">
    <source>
        <dbReference type="SAM" id="Phobius"/>
    </source>
</evidence>
<evidence type="ECO:0000313" key="5">
    <source>
        <dbReference type="Proteomes" id="UP000316388"/>
    </source>
</evidence>
<dbReference type="AlphaFoldDB" id="A0A1A6DXM1"/>
<proteinExistence type="predicted"/>
<dbReference type="EMBL" id="LZDH01000014">
    <property type="protein sequence ID" value="OBS31593.1"/>
    <property type="molecule type" value="Genomic_DNA"/>
</dbReference>
<keyword evidence="4" id="KW-1185">Reference proteome</keyword>
<evidence type="ECO:0000313" key="2">
    <source>
        <dbReference type="EMBL" id="OBS31593.1"/>
    </source>
</evidence>
<reference evidence="2 4" key="1">
    <citation type="submission" date="2016-06" db="EMBL/GenBank/DDBJ databases">
        <title>Genome sequence of Tepidimonas fonticaldi PL17.</title>
        <authorList>
            <person name="Pinnaka A.K."/>
        </authorList>
    </citation>
    <scope>NUCLEOTIDE SEQUENCE [LARGE SCALE GENOMIC DNA]</scope>
    <source>
        <strain evidence="2 4">PL17</strain>
    </source>
</reference>
<name>A0A1A6DXM1_9BURK</name>
<organism evidence="2 4">
    <name type="scientific">Tepidimonas fonticaldi</name>
    <dbReference type="NCBI Taxonomy" id="1101373"/>
    <lineage>
        <taxon>Bacteria</taxon>
        <taxon>Pseudomonadati</taxon>
        <taxon>Pseudomonadota</taxon>
        <taxon>Betaproteobacteria</taxon>
        <taxon>Burkholderiales</taxon>
        <taxon>Tepidimonas</taxon>
    </lineage>
</organism>
<dbReference type="Pfam" id="PF11146">
    <property type="entry name" value="DUF2905"/>
    <property type="match status" value="1"/>
</dbReference>
<sequence length="64" mass="7462">MIRWMIVIFLALVLISWMTPLLRRLGLGRLPGDLHFRLFGREWFIPLTSTIVLSLLASAIARWI</sequence>
<evidence type="ECO:0000313" key="3">
    <source>
        <dbReference type="EMBL" id="TSE36337.1"/>
    </source>
</evidence>
<evidence type="ECO:0000313" key="4">
    <source>
        <dbReference type="Proteomes" id="UP000091969"/>
    </source>
</evidence>
<dbReference type="OrthoDB" id="9811610at2"/>
<feature type="transmembrane region" description="Helical" evidence="1">
    <location>
        <begin position="43"/>
        <end position="61"/>
    </location>
</feature>
<keyword evidence="1" id="KW-1133">Transmembrane helix</keyword>
<keyword evidence="1" id="KW-0472">Membrane</keyword>
<dbReference type="InterPro" id="IPR021320">
    <property type="entry name" value="DUF2905"/>
</dbReference>
<reference evidence="3 5" key="2">
    <citation type="submission" date="2019-07" db="EMBL/GenBank/DDBJ databases">
        <title>Tepidimonas fonticaldi AT-A2 draft genome.</title>
        <authorList>
            <person name="Da Costa M.S."/>
            <person name="Froufe H.J.C."/>
            <person name="Egas C."/>
            <person name="Albuquerque L."/>
        </authorList>
    </citation>
    <scope>NUCLEOTIDE SEQUENCE [LARGE SCALE GENOMIC DNA]</scope>
    <source>
        <strain evidence="3 5">AT-A2</strain>
    </source>
</reference>
<dbReference type="Proteomes" id="UP000091969">
    <property type="component" value="Unassembled WGS sequence"/>
</dbReference>